<keyword evidence="5" id="KW-1185">Reference proteome</keyword>
<proteinExistence type="predicted"/>
<dbReference type="AlphaFoldDB" id="A0A1R2C3Z7"/>
<keyword evidence="1" id="KW-0472">Membrane</keyword>
<organism evidence="3 5">
    <name type="scientific">Stentor coeruleus</name>
    <dbReference type="NCBI Taxonomy" id="5963"/>
    <lineage>
        <taxon>Eukaryota</taxon>
        <taxon>Sar</taxon>
        <taxon>Alveolata</taxon>
        <taxon>Ciliophora</taxon>
        <taxon>Postciliodesmatophora</taxon>
        <taxon>Heterotrichea</taxon>
        <taxon>Heterotrichida</taxon>
        <taxon>Stentoridae</taxon>
        <taxon>Stentor</taxon>
    </lineage>
</organism>
<feature type="transmembrane region" description="Helical" evidence="1">
    <location>
        <begin position="145"/>
        <end position="168"/>
    </location>
</feature>
<accession>A0A1R2C3Z7</accession>
<dbReference type="EMBL" id="MPUH01000267">
    <property type="protein sequence ID" value="OMJ84485.1"/>
    <property type="molecule type" value="Genomic_DNA"/>
</dbReference>
<keyword evidence="1" id="KW-1133">Transmembrane helix</keyword>
<dbReference type="InterPro" id="IPR009030">
    <property type="entry name" value="Growth_fac_rcpt_cys_sf"/>
</dbReference>
<reference evidence="3 5" key="1">
    <citation type="submission" date="2016-11" db="EMBL/GenBank/DDBJ databases">
        <title>The macronuclear genome of Stentor coeruleus: a giant cell with tiny introns.</title>
        <authorList>
            <person name="Slabodnick M."/>
            <person name="Ruby J.G."/>
            <person name="Reiff S.B."/>
            <person name="Swart E.C."/>
            <person name="Gosai S."/>
            <person name="Prabakaran S."/>
            <person name="Witkowska E."/>
            <person name="Larue G.E."/>
            <person name="Fisher S."/>
            <person name="Freeman R.M."/>
            <person name="Gunawardena J."/>
            <person name="Chu W."/>
            <person name="Stover N.A."/>
            <person name="Gregory B.D."/>
            <person name="Nowacki M."/>
            <person name="Derisi J."/>
            <person name="Roy S.W."/>
            <person name="Marshall W.F."/>
            <person name="Sood P."/>
        </authorList>
    </citation>
    <scope>NUCLEOTIDE SEQUENCE [LARGE SCALE GENOMIC DNA]</scope>
    <source>
        <strain evidence="3">WM001</strain>
    </source>
</reference>
<dbReference type="SUPFAM" id="SSF57184">
    <property type="entry name" value="Growth factor receptor domain"/>
    <property type="match status" value="1"/>
</dbReference>
<name>A0A1R2C3Z7_9CILI</name>
<evidence type="ECO:0008006" key="6">
    <source>
        <dbReference type="Google" id="ProtNLM"/>
    </source>
</evidence>
<dbReference type="Gene3D" id="2.10.220.10">
    <property type="entry name" value="Hormone Receptor, Insulin-like Growth Factor Receptor 1, Chain A, domain 2"/>
    <property type="match status" value="1"/>
</dbReference>
<sequence length="213" mass="24651">MKYSGIIIALLELLKFASAEFQCSDPNCYSCPDNFLPVCEKCYDGFELSSLGHCEVTDKSNLLDIKEYNKIQKLKVPYNNLFQTITSGKFDPKNRRLSNCTIKKCIRCDENQNICVECQENYLLQDQICVKSTKNTRNSTVSIELVIFIILFPLFFTTIFCFLCIYLARKRKKKTDYLNRTDRTLPDSNSDYSSLEFNLSNSIEALANFYITK</sequence>
<dbReference type="EMBL" id="MPUH01000294">
    <property type="protein sequence ID" value="OMJ83717.1"/>
    <property type="molecule type" value="Genomic_DNA"/>
</dbReference>
<evidence type="ECO:0000313" key="5">
    <source>
        <dbReference type="Proteomes" id="UP000187209"/>
    </source>
</evidence>
<evidence type="ECO:0000256" key="1">
    <source>
        <dbReference type="SAM" id="Phobius"/>
    </source>
</evidence>
<evidence type="ECO:0000256" key="2">
    <source>
        <dbReference type="SAM" id="SignalP"/>
    </source>
</evidence>
<gene>
    <name evidence="4" type="ORF">SteCoe_14370</name>
    <name evidence="3" type="ORF">SteCoe_15326</name>
</gene>
<evidence type="ECO:0000313" key="4">
    <source>
        <dbReference type="EMBL" id="OMJ84485.1"/>
    </source>
</evidence>
<dbReference type="Proteomes" id="UP000187209">
    <property type="component" value="Unassembled WGS sequence"/>
</dbReference>
<keyword evidence="2" id="KW-0732">Signal</keyword>
<keyword evidence="1" id="KW-0812">Transmembrane</keyword>
<protein>
    <recommendedName>
        <fullName evidence="6">PSI domain-containing protein</fullName>
    </recommendedName>
</protein>
<evidence type="ECO:0000313" key="3">
    <source>
        <dbReference type="EMBL" id="OMJ83717.1"/>
    </source>
</evidence>
<feature type="signal peptide" evidence="2">
    <location>
        <begin position="1"/>
        <end position="19"/>
    </location>
</feature>
<comment type="caution">
    <text evidence="3">The sequence shown here is derived from an EMBL/GenBank/DDBJ whole genome shotgun (WGS) entry which is preliminary data.</text>
</comment>
<feature type="chain" id="PRO_5010478240" description="PSI domain-containing protein" evidence="2">
    <location>
        <begin position="20"/>
        <end position="213"/>
    </location>
</feature>